<dbReference type="Proteomes" id="UP000018572">
    <property type="component" value="Chromosome 1"/>
</dbReference>
<reference evidence="1 2" key="1">
    <citation type="journal article" date="2014" name="Genome Announc.">
        <title>Complete Genome Sequence of the Extremely Halophilic Archaeon Haloarcula hispanica Strain N601.</title>
        <authorList>
            <person name="Ding J.Y."/>
            <person name="Chiang P.W."/>
            <person name="Hong M.J."/>
            <person name="Dyall-Smith M."/>
            <person name="Tang S.L."/>
        </authorList>
    </citation>
    <scope>NUCLEOTIDE SEQUENCE [LARGE SCALE GENOMIC DNA]</scope>
    <source>
        <strain evidence="1 2">N601</strain>
    </source>
</reference>
<keyword evidence="2" id="KW-1185">Reference proteome</keyword>
<proteinExistence type="predicted"/>
<accession>V5TQ54</accession>
<sequence length="57" mass="6445">MDSISFLQKFMCYTNLDTPVWIQGEMVVGRPSLGGTYSVRLVRPDWPDLQAVVAARE</sequence>
<dbReference type="EMBL" id="CP006884">
    <property type="protein sequence ID" value="AHB67461.1"/>
    <property type="molecule type" value="Genomic_DNA"/>
</dbReference>
<dbReference type="HOGENOM" id="CLU_2985545_0_0_2"/>
<gene>
    <name evidence="1" type="ORF">HISP_06415</name>
</gene>
<dbReference type="KEGG" id="hhn:HISP_06415"/>
<organism evidence="1 2">
    <name type="scientific">Haloarcula hispanica N601</name>
    <dbReference type="NCBI Taxonomy" id="1417673"/>
    <lineage>
        <taxon>Archaea</taxon>
        <taxon>Methanobacteriati</taxon>
        <taxon>Methanobacteriota</taxon>
        <taxon>Stenosarchaea group</taxon>
        <taxon>Halobacteria</taxon>
        <taxon>Halobacteriales</taxon>
        <taxon>Haloarculaceae</taxon>
        <taxon>Haloarcula</taxon>
    </lineage>
</organism>
<protein>
    <submittedName>
        <fullName evidence="1">Uncharacterized protein</fullName>
    </submittedName>
</protein>
<name>V5TQ54_HALHI</name>
<evidence type="ECO:0000313" key="2">
    <source>
        <dbReference type="Proteomes" id="UP000018572"/>
    </source>
</evidence>
<evidence type="ECO:0000313" key="1">
    <source>
        <dbReference type="EMBL" id="AHB67461.1"/>
    </source>
</evidence>
<dbReference type="AlphaFoldDB" id="V5TQ54"/>